<keyword evidence="7" id="KW-0325">Glycoprotein</keyword>
<protein>
    <recommendedName>
        <fullName evidence="9">Lipase</fullName>
    </recommendedName>
</protein>
<evidence type="ECO:0000256" key="6">
    <source>
        <dbReference type="ARBA" id="ARBA00023098"/>
    </source>
</evidence>
<dbReference type="InterPro" id="IPR029058">
    <property type="entry name" value="AB_hydrolase_fold"/>
</dbReference>
<feature type="signal peptide" evidence="11">
    <location>
        <begin position="1"/>
        <end position="24"/>
    </location>
</feature>
<dbReference type="GO" id="GO:0016042">
    <property type="term" value="P:lipid catabolic process"/>
    <property type="evidence" value="ECO:0007669"/>
    <property type="project" value="UniProtKB-KW"/>
</dbReference>
<dbReference type="SUPFAM" id="SSF53474">
    <property type="entry name" value="alpha/beta-Hydrolases"/>
    <property type="match status" value="1"/>
</dbReference>
<dbReference type="Pfam" id="PF04083">
    <property type="entry name" value="Abhydro_lipase"/>
    <property type="match status" value="1"/>
</dbReference>
<dbReference type="Gene3D" id="3.40.50.1820">
    <property type="entry name" value="alpha/beta hydrolase"/>
    <property type="match status" value="1"/>
</dbReference>
<evidence type="ECO:0000256" key="1">
    <source>
        <dbReference type="ARBA" id="ARBA00004227"/>
    </source>
</evidence>
<dbReference type="AlphaFoldDB" id="A0A6A5GG88"/>
<dbReference type="PANTHER" id="PTHR11005">
    <property type="entry name" value="LYSOSOMAL ACID LIPASE-RELATED"/>
    <property type="match status" value="1"/>
</dbReference>
<accession>A0A6A5GG88</accession>
<keyword evidence="5 9" id="KW-0442">Lipid degradation</keyword>
<dbReference type="CTD" id="9820274"/>
<keyword evidence="6" id="KW-0443">Lipid metabolism</keyword>
<evidence type="ECO:0000256" key="9">
    <source>
        <dbReference type="PIRNR" id="PIRNR000862"/>
    </source>
</evidence>
<evidence type="ECO:0000313" key="14">
    <source>
        <dbReference type="Proteomes" id="UP000483820"/>
    </source>
</evidence>
<dbReference type="FunFam" id="3.40.50.1820:FF:000021">
    <property type="entry name" value="Lipase"/>
    <property type="match status" value="1"/>
</dbReference>
<comment type="similarity">
    <text evidence="2 9">Belongs to the AB hydrolase superfamily. Lipase family.</text>
</comment>
<reference evidence="13 14" key="1">
    <citation type="submission" date="2019-12" db="EMBL/GenBank/DDBJ databases">
        <title>Chromosome-level assembly of the Caenorhabditis remanei genome.</title>
        <authorList>
            <person name="Teterina A.A."/>
            <person name="Willis J.H."/>
            <person name="Phillips P.C."/>
        </authorList>
    </citation>
    <scope>NUCLEOTIDE SEQUENCE [LARGE SCALE GENOMIC DNA]</scope>
    <source>
        <strain evidence="13 14">PX506</strain>
        <tissue evidence="13">Whole organism</tissue>
    </source>
</reference>
<dbReference type="InterPro" id="IPR025483">
    <property type="entry name" value="Lipase_euk"/>
</dbReference>
<evidence type="ECO:0000256" key="11">
    <source>
        <dbReference type="SAM" id="SignalP"/>
    </source>
</evidence>
<dbReference type="GO" id="GO:0043202">
    <property type="term" value="C:lysosomal lumen"/>
    <property type="evidence" value="ECO:0007669"/>
    <property type="project" value="UniProtKB-SubCell"/>
</dbReference>
<evidence type="ECO:0000256" key="5">
    <source>
        <dbReference type="ARBA" id="ARBA00022963"/>
    </source>
</evidence>
<feature type="chain" id="PRO_5025677589" description="Lipase" evidence="11">
    <location>
        <begin position="25"/>
        <end position="408"/>
    </location>
</feature>
<evidence type="ECO:0000256" key="7">
    <source>
        <dbReference type="ARBA" id="ARBA00023180"/>
    </source>
</evidence>
<dbReference type="GeneID" id="9820274"/>
<evidence type="ECO:0000256" key="4">
    <source>
        <dbReference type="ARBA" id="ARBA00022801"/>
    </source>
</evidence>
<comment type="subcellular location">
    <subcellularLocation>
        <location evidence="1">Lysosome lumen</location>
    </subcellularLocation>
</comment>
<keyword evidence="3 11" id="KW-0732">Signal</keyword>
<feature type="active site" description="Charge relay system" evidence="10">
    <location>
        <position position="348"/>
    </location>
</feature>
<gene>
    <name evidence="13" type="ORF">GCK72_019976</name>
</gene>
<name>A0A6A5GG88_CAERE</name>
<dbReference type="RefSeq" id="XP_003116720.2">
    <property type="nucleotide sequence ID" value="XM_003116672.2"/>
</dbReference>
<feature type="active site" description="Charge relay system" evidence="10">
    <location>
        <position position="380"/>
    </location>
</feature>
<evidence type="ECO:0000256" key="2">
    <source>
        <dbReference type="ARBA" id="ARBA00010701"/>
    </source>
</evidence>
<feature type="domain" description="Partial AB-hydrolase lipase" evidence="12">
    <location>
        <begin position="34"/>
        <end position="97"/>
    </location>
</feature>
<dbReference type="EMBL" id="WUAV01000005">
    <property type="protein sequence ID" value="KAF1753419.1"/>
    <property type="molecule type" value="Genomic_DNA"/>
</dbReference>
<evidence type="ECO:0000256" key="3">
    <source>
        <dbReference type="ARBA" id="ARBA00022729"/>
    </source>
</evidence>
<dbReference type="KEGG" id="crq:GCK72_019976"/>
<evidence type="ECO:0000256" key="8">
    <source>
        <dbReference type="ARBA" id="ARBA00023228"/>
    </source>
</evidence>
<comment type="caution">
    <text evidence="13">The sequence shown here is derived from an EMBL/GenBank/DDBJ whole genome shotgun (WGS) entry which is preliminary data.</text>
</comment>
<feature type="active site" description="Nucleophile" evidence="10">
    <location>
        <position position="172"/>
    </location>
</feature>
<organism evidence="13 14">
    <name type="scientific">Caenorhabditis remanei</name>
    <name type="common">Caenorhabditis vulgaris</name>
    <dbReference type="NCBI Taxonomy" id="31234"/>
    <lineage>
        <taxon>Eukaryota</taxon>
        <taxon>Metazoa</taxon>
        <taxon>Ecdysozoa</taxon>
        <taxon>Nematoda</taxon>
        <taxon>Chromadorea</taxon>
        <taxon>Rhabditida</taxon>
        <taxon>Rhabditina</taxon>
        <taxon>Rhabditomorpha</taxon>
        <taxon>Rhabditoidea</taxon>
        <taxon>Rhabditidae</taxon>
        <taxon>Peloderinae</taxon>
        <taxon>Caenorhabditis</taxon>
    </lineage>
</organism>
<evidence type="ECO:0000259" key="12">
    <source>
        <dbReference type="Pfam" id="PF04083"/>
    </source>
</evidence>
<dbReference type="InterPro" id="IPR006693">
    <property type="entry name" value="AB_hydrolase_lipase"/>
</dbReference>
<keyword evidence="4 9" id="KW-0378">Hydrolase</keyword>
<evidence type="ECO:0000256" key="10">
    <source>
        <dbReference type="PIRSR" id="PIRSR000862-1"/>
    </source>
</evidence>
<dbReference type="GO" id="GO:0016788">
    <property type="term" value="F:hydrolase activity, acting on ester bonds"/>
    <property type="evidence" value="ECO:0007669"/>
    <property type="project" value="InterPro"/>
</dbReference>
<evidence type="ECO:0000313" key="13">
    <source>
        <dbReference type="EMBL" id="KAF1753419.1"/>
    </source>
</evidence>
<proteinExistence type="inferred from homology"/>
<dbReference type="PIRSF" id="PIRSF000862">
    <property type="entry name" value="Steryl_ester_lip"/>
    <property type="match status" value="1"/>
</dbReference>
<dbReference type="Proteomes" id="UP000483820">
    <property type="component" value="Chromosome V"/>
</dbReference>
<keyword evidence="8" id="KW-0458">Lysosome</keyword>
<sequence>MCSSFCALSVLLVTLFVQNVVVESKSDPELHMTTPQIIERWRYPAMIYSVTTDDGYILELHRIPHGKTNVTWPNGKQPVVFMQHGLLCASTDWTMNLPDQSAAFIFADAGFDVWLGNMRGNTYSMKHKNLKPSHSDFWEWSWDEMATYDLPAMINKVLEVTGEESLYYMGHSQGTLTMFSHLSKDDGSFAKKIKKFFALAPVGSVKNIKGFLSFFAHYFSLEFDGWFDIFGAGEFLPNNWAMKLAAKDICGGLKIESDLCDNVCFLIAGPESDQWNSTRVPVYASHDPAGTATQNIVHWIQMVRHGGVPAYDWGTKENKKKYGQANPPEYDFTAIKGTPIYLYWSDADWLADKIDVTDYLLTRLNPAIIAQNNYFTDYNHFDFVFGLRAVNDIYHPIVDICTKDYTGK</sequence>